<protein>
    <submittedName>
        <fullName evidence="1">Uncharacterized protein</fullName>
    </submittedName>
</protein>
<reference evidence="1" key="2">
    <citation type="submission" date="2015-06" db="UniProtKB">
        <authorList>
            <consortium name="EnsemblMetazoa"/>
        </authorList>
    </citation>
    <scope>IDENTIFICATION</scope>
</reference>
<dbReference type="AlphaFoldDB" id="T1H372"/>
<organism evidence="1 2">
    <name type="scientific">Megaselia scalaris</name>
    <name type="common">Humpbacked fly</name>
    <name type="synonym">Phora scalaris</name>
    <dbReference type="NCBI Taxonomy" id="36166"/>
    <lineage>
        <taxon>Eukaryota</taxon>
        <taxon>Metazoa</taxon>
        <taxon>Ecdysozoa</taxon>
        <taxon>Arthropoda</taxon>
        <taxon>Hexapoda</taxon>
        <taxon>Insecta</taxon>
        <taxon>Pterygota</taxon>
        <taxon>Neoptera</taxon>
        <taxon>Endopterygota</taxon>
        <taxon>Diptera</taxon>
        <taxon>Brachycera</taxon>
        <taxon>Muscomorpha</taxon>
        <taxon>Platypezoidea</taxon>
        <taxon>Phoridae</taxon>
        <taxon>Megaseliini</taxon>
        <taxon>Megaselia</taxon>
    </lineage>
</organism>
<dbReference type="EMBL" id="CAQQ02379043">
    <property type="status" value="NOT_ANNOTATED_CDS"/>
    <property type="molecule type" value="Genomic_DNA"/>
</dbReference>
<dbReference type="HOGENOM" id="CLU_2415763_0_0_1"/>
<sequence length="92" mass="10411">MANKNGLPISNNYIFSSHDTRPDHLEITNDNLKISDIALALHQNFEDSQNFMSNYKQKINQTLKPPRGTIWKGNPLISAKFVGLQPQCGTRN</sequence>
<dbReference type="EMBL" id="CAQQ02379042">
    <property type="status" value="NOT_ANNOTATED_CDS"/>
    <property type="molecule type" value="Genomic_DNA"/>
</dbReference>
<name>T1H372_MEGSC</name>
<keyword evidence="2" id="KW-1185">Reference proteome</keyword>
<dbReference type="Proteomes" id="UP000015102">
    <property type="component" value="Unassembled WGS sequence"/>
</dbReference>
<evidence type="ECO:0000313" key="2">
    <source>
        <dbReference type="Proteomes" id="UP000015102"/>
    </source>
</evidence>
<accession>T1H372</accession>
<evidence type="ECO:0000313" key="1">
    <source>
        <dbReference type="EnsemblMetazoa" id="MESCA010691-PA"/>
    </source>
</evidence>
<proteinExistence type="predicted"/>
<reference evidence="2" key="1">
    <citation type="submission" date="2013-02" db="EMBL/GenBank/DDBJ databases">
        <authorList>
            <person name="Hughes D."/>
        </authorList>
    </citation>
    <scope>NUCLEOTIDE SEQUENCE</scope>
    <source>
        <strain>Durham</strain>
        <strain evidence="2">NC isolate 2 -- Noor lab</strain>
    </source>
</reference>
<dbReference type="EnsemblMetazoa" id="MESCA010691-RA">
    <property type="protein sequence ID" value="MESCA010691-PA"/>
    <property type="gene ID" value="MESCA010691"/>
</dbReference>